<reference evidence="3" key="1">
    <citation type="submission" date="2020-09" db="EMBL/GenBank/DDBJ databases">
        <title>Genome-Enabled Discovery of Anthraquinone Biosynthesis in Senna tora.</title>
        <authorList>
            <person name="Kang S.-H."/>
            <person name="Pandey R.P."/>
            <person name="Lee C.-M."/>
            <person name="Sim J.-S."/>
            <person name="Jeong J.-T."/>
            <person name="Choi B.-S."/>
            <person name="Jung M."/>
            <person name="Ginzburg D."/>
            <person name="Zhao K."/>
            <person name="Won S.Y."/>
            <person name="Oh T.-J."/>
            <person name="Yu Y."/>
            <person name="Kim N.-H."/>
            <person name="Lee O.R."/>
            <person name="Lee T.-H."/>
            <person name="Bashyal P."/>
            <person name="Kim T.-S."/>
            <person name="Lee W.-H."/>
            <person name="Kawkins C."/>
            <person name="Kim C.-K."/>
            <person name="Kim J.S."/>
            <person name="Ahn B.O."/>
            <person name="Rhee S.Y."/>
            <person name="Sohng J.K."/>
        </authorList>
    </citation>
    <scope>NUCLEOTIDE SEQUENCE</scope>
    <source>
        <tissue evidence="3">Leaf</tissue>
    </source>
</reference>
<feature type="compositionally biased region" description="Basic and acidic residues" evidence="1">
    <location>
        <begin position="87"/>
        <end position="99"/>
    </location>
</feature>
<dbReference type="InterPro" id="IPR036163">
    <property type="entry name" value="HMA_dom_sf"/>
</dbReference>
<feature type="compositionally biased region" description="Low complexity" evidence="1">
    <location>
        <begin position="52"/>
        <end position="63"/>
    </location>
</feature>
<feature type="region of interest" description="Disordered" evidence="1">
    <location>
        <begin position="170"/>
        <end position="200"/>
    </location>
</feature>
<accession>A0A834TCI3</accession>
<evidence type="ECO:0000259" key="2">
    <source>
        <dbReference type="PROSITE" id="PS50846"/>
    </source>
</evidence>
<comment type="caution">
    <text evidence="3">The sequence shown here is derived from an EMBL/GenBank/DDBJ whole genome shotgun (WGS) entry which is preliminary data.</text>
</comment>
<feature type="region of interest" description="Disordered" evidence="1">
    <location>
        <begin position="25"/>
        <end position="117"/>
    </location>
</feature>
<protein>
    <submittedName>
        <fullName evidence="3">Protein SODIUM POTASSIUM ROOT DEFECTIVE 2-like</fullName>
    </submittedName>
</protein>
<dbReference type="CDD" id="cd00371">
    <property type="entry name" value="HMA"/>
    <property type="match status" value="1"/>
</dbReference>
<dbReference type="PROSITE" id="PS50846">
    <property type="entry name" value="HMA_2"/>
    <property type="match status" value="1"/>
</dbReference>
<dbReference type="Proteomes" id="UP000634136">
    <property type="component" value="Unassembled WGS sequence"/>
</dbReference>
<feature type="compositionally biased region" description="Basic and acidic residues" evidence="1">
    <location>
        <begin position="38"/>
        <end position="51"/>
    </location>
</feature>
<keyword evidence="4" id="KW-1185">Reference proteome</keyword>
<name>A0A834TCI3_9FABA</name>
<proteinExistence type="predicted"/>
<dbReference type="PANTHER" id="PTHR46119:SF15">
    <property type="entry name" value="PROTEIN SODIUM POTASSIUM ROOT DEFECTIVE 2"/>
    <property type="match status" value="1"/>
</dbReference>
<sequence>MKGIEIFCASQASTAVCLSMDEASSSSSSHNIQLGGRAIDRHNPIIRDSRRIPSSSSSCPSSPLAVLEPKLSSHQPQRAKKSSSLKPSEEKKRSSTKGREQKKKSNAGKLVSEHITNNYSSTPIESVVRRSWVRPPHADLITPPGSSRYLLTETSLVDGEADYDTVLALTPFDHDNNTNNNKKPQAASKPSSSSLPKPDSSDQVVVLRVSLHCRGCEGKLRKHLSRMKGVSSFNIDFMAKKVTIVGDVTPLSVLASVSKVKNAQFWPLAATQEASGVSETKK</sequence>
<evidence type="ECO:0000313" key="4">
    <source>
        <dbReference type="Proteomes" id="UP000634136"/>
    </source>
</evidence>
<dbReference type="PANTHER" id="PTHR46119">
    <property type="entry name" value="OS08G0405700 PROTEIN"/>
    <property type="match status" value="1"/>
</dbReference>
<dbReference type="InterPro" id="IPR006121">
    <property type="entry name" value="HMA_dom"/>
</dbReference>
<gene>
    <name evidence="3" type="ORF">G2W53_024000</name>
</gene>
<dbReference type="EMBL" id="JAAIUW010000008">
    <property type="protein sequence ID" value="KAF7818545.1"/>
    <property type="molecule type" value="Genomic_DNA"/>
</dbReference>
<evidence type="ECO:0000256" key="1">
    <source>
        <dbReference type="SAM" id="MobiDB-lite"/>
    </source>
</evidence>
<feature type="domain" description="HMA" evidence="2">
    <location>
        <begin position="202"/>
        <end position="268"/>
    </location>
</feature>
<dbReference type="AlphaFoldDB" id="A0A834TCI3"/>
<dbReference type="Pfam" id="PF00403">
    <property type="entry name" value="HMA"/>
    <property type="match status" value="1"/>
</dbReference>
<dbReference type="Gene3D" id="3.30.70.100">
    <property type="match status" value="1"/>
</dbReference>
<feature type="compositionally biased region" description="Low complexity" evidence="1">
    <location>
        <begin position="182"/>
        <end position="200"/>
    </location>
</feature>
<dbReference type="InterPro" id="IPR044526">
    <property type="entry name" value="NAKR1-3"/>
</dbReference>
<dbReference type="SUPFAM" id="SSF55008">
    <property type="entry name" value="HMA, heavy metal-associated domain"/>
    <property type="match status" value="1"/>
</dbReference>
<organism evidence="3 4">
    <name type="scientific">Senna tora</name>
    <dbReference type="NCBI Taxonomy" id="362788"/>
    <lineage>
        <taxon>Eukaryota</taxon>
        <taxon>Viridiplantae</taxon>
        <taxon>Streptophyta</taxon>
        <taxon>Embryophyta</taxon>
        <taxon>Tracheophyta</taxon>
        <taxon>Spermatophyta</taxon>
        <taxon>Magnoliopsida</taxon>
        <taxon>eudicotyledons</taxon>
        <taxon>Gunneridae</taxon>
        <taxon>Pentapetalae</taxon>
        <taxon>rosids</taxon>
        <taxon>fabids</taxon>
        <taxon>Fabales</taxon>
        <taxon>Fabaceae</taxon>
        <taxon>Caesalpinioideae</taxon>
        <taxon>Cassia clade</taxon>
        <taxon>Senna</taxon>
    </lineage>
</organism>
<dbReference type="OrthoDB" id="689350at2759"/>
<dbReference type="GO" id="GO:0046872">
    <property type="term" value="F:metal ion binding"/>
    <property type="evidence" value="ECO:0007669"/>
    <property type="project" value="InterPro"/>
</dbReference>
<evidence type="ECO:0000313" key="3">
    <source>
        <dbReference type="EMBL" id="KAF7818545.1"/>
    </source>
</evidence>